<gene>
    <name evidence="7" type="ORF">COCSUDRAFT_17170</name>
</gene>
<dbReference type="eggNOG" id="KOG1801">
    <property type="taxonomic scope" value="Eukaryota"/>
</dbReference>
<feature type="domain" description="DNA2/NAM7 helicase-like C-terminal" evidence="6">
    <location>
        <begin position="121"/>
        <end position="328"/>
    </location>
</feature>
<evidence type="ECO:0000313" key="8">
    <source>
        <dbReference type="Proteomes" id="UP000007264"/>
    </source>
</evidence>
<dbReference type="CDD" id="cd18808">
    <property type="entry name" value="SF1_C_Upf1"/>
    <property type="match status" value="1"/>
</dbReference>
<evidence type="ECO:0008006" key="9">
    <source>
        <dbReference type="Google" id="ProtNLM"/>
    </source>
</evidence>
<dbReference type="InterPro" id="IPR041677">
    <property type="entry name" value="DNA2/NAM7_AAA_11"/>
</dbReference>
<evidence type="ECO:0000259" key="5">
    <source>
        <dbReference type="Pfam" id="PF13086"/>
    </source>
</evidence>
<feature type="domain" description="DNA2/NAM7 helicase helicase" evidence="5">
    <location>
        <begin position="34"/>
        <end position="113"/>
    </location>
</feature>
<name>I0YUF1_COCSC</name>
<dbReference type="FunFam" id="3.40.50.300:FF:000326">
    <property type="entry name" value="P-loop containing nucleoside triphosphate hydrolase"/>
    <property type="match status" value="1"/>
</dbReference>
<proteinExistence type="predicted"/>
<dbReference type="SUPFAM" id="SSF52540">
    <property type="entry name" value="P-loop containing nucleoside triphosphate hydrolases"/>
    <property type="match status" value="1"/>
</dbReference>
<keyword evidence="4" id="KW-0067">ATP-binding</keyword>
<evidence type="ECO:0000256" key="3">
    <source>
        <dbReference type="ARBA" id="ARBA00022806"/>
    </source>
</evidence>
<dbReference type="GO" id="GO:0005694">
    <property type="term" value="C:chromosome"/>
    <property type="evidence" value="ECO:0007669"/>
    <property type="project" value="UniProtKB-ARBA"/>
</dbReference>
<accession>I0YUF1</accession>
<dbReference type="GO" id="GO:0016787">
    <property type="term" value="F:hydrolase activity"/>
    <property type="evidence" value="ECO:0007669"/>
    <property type="project" value="UniProtKB-KW"/>
</dbReference>
<sequence>LANMDEARDRAVVELNRLDTVQGLVCHPQGINKREVECSLEMSFVMEAEMVFTTLSSTGRRIFQRLEGTPFETVLIDEAAQASEIAALQPLVFGAKRAVLVGDPQQLPATVKSAKGKELELERSLFERLQRAGCPVKMLSVQYRMHPTIREFPSNYFYNGRLEDGKSVKEAKPPVFYEHPLLKPYVIFDVSHGREQRGGSNGGSLRNQASPFFYSCFLTSHSIFSGWLAMQLGGCEVGVVTPYKQQKTCLRDTFLRAAGPEASAKARPLLTVMIETVDSFQGKQLDVIILSCVRASDRKSGVGFLADVRRMNVAITRAKQALWVLGSAATLERNPVWAALLANARERGCVIKEANARCLTFLPLDEM</sequence>
<organism evidence="7 8">
    <name type="scientific">Coccomyxa subellipsoidea (strain C-169)</name>
    <name type="common">Green microalga</name>
    <dbReference type="NCBI Taxonomy" id="574566"/>
    <lineage>
        <taxon>Eukaryota</taxon>
        <taxon>Viridiplantae</taxon>
        <taxon>Chlorophyta</taxon>
        <taxon>core chlorophytes</taxon>
        <taxon>Trebouxiophyceae</taxon>
        <taxon>Trebouxiophyceae incertae sedis</taxon>
        <taxon>Coccomyxaceae</taxon>
        <taxon>Coccomyxa</taxon>
        <taxon>Coccomyxa subellipsoidea</taxon>
    </lineage>
</organism>
<comment type="caution">
    <text evidence="7">The sequence shown here is derived from an EMBL/GenBank/DDBJ whole genome shotgun (WGS) entry which is preliminary data.</text>
</comment>
<keyword evidence="1" id="KW-0547">Nucleotide-binding</keyword>
<dbReference type="GO" id="GO:0004386">
    <property type="term" value="F:helicase activity"/>
    <property type="evidence" value="ECO:0007669"/>
    <property type="project" value="UniProtKB-KW"/>
</dbReference>
<dbReference type="RefSeq" id="XP_005646564.1">
    <property type="nucleotide sequence ID" value="XM_005646507.1"/>
</dbReference>
<evidence type="ECO:0000256" key="2">
    <source>
        <dbReference type="ARBA" id="ARBA00022801"/>
    </source>
</evidence>
<dbReference type="STRING" id="574566.I0YUF1"/>
<dbReference type="Proteomes" id="UP000007264">
    <property type="component" value="Unassembled WGS sequence"/>
</dbReference>
<dbReference type="GO" id="GO:0005524">
    <property type="term" value="F:ATP binding"/>
    <property type="evidence" value="ECO:0007669"/>
    <property type="project" value="UniProtKB-KW"/>
</dbReference>
<dbReference type="Pfam" id="PF13086">
    <property type="entry name" value="AAA_11"/>
    <property type="match status" value="1"/>
</dbReference>
<feature type="non-terminal residue" evidence="7">
    <location>
        <position position="1"/>
    </location>
</feature>
<evidence type="ECO:0000256" key="4">
    <source>
        <dbReference type="ARBA" id="ARBA00022840"/>
    </source>
</evidence>
<dbReference type="Pfam" id="PF13087">
    <property type="entry name" value="AAA_12"/>
    <property type="match status" value="1"/>
</dbReference>
<dbReference type="Gene3D" id="3.40.50.300">
    <property type="entry name" value="P-loop containing nucleotide triphosphate hydrolases"/>
    <property type="match status" value="2"/>
</dbReference>
<dbReference type="InterPro" id="IPR027417">
    <property type="entry name" value="P-loop_NTPase"/>
</dbReference>
<protein>
    <recommendedName>
        <fullName evidence="9">P-loop containing nucleoside triphosphate hydrolase protein</fullName>
    </recommendedName>
</protein>
<dbReference type="PANTHER" id="PTHR10887">
    <property type="entry name" value="DNA2/NAM7 HELICASE FAMILY"/>
    <property type="match status" value="1"/>
</dbReference>
<dbReference type="InterPro" id="IPR041679">
    <property type="entry name" value="DNA2/NAM7-like_C"/>
</dbReference>
<evidence type="ECO:0000313" key="7">
    <source>
        <dbReference type="EMBL" id="EIE22020.1"/>
    </source>
</evidence>
<dbReference type="PANTHER" id="PTHR10887:SF495">
    <property type="entry name" value="HELICASE SENATAXIN ISOFORM X1-RELATED"/>
    <property type="match status" value="1"/>
</dbReference>
<keyword evidence="3" id="KW-0347">Helicase</keyword>
<dbReference type="InterPro" id="IPR047187">
    <property type="entry name" value="SF1_C_Upf1"/>
</dbReference>
<dbReference type="EMBL" id="AGSI01000011">
    <property type="protein sequence ID" value="EIE22020.1"/>
    <property type="molecule type" value="Genomic_DNA"/>
</dbReference>
<dbReference type="GeneID" id="17040087"/>
<evidence type="ECO:0000256" key="1">
    <source>
        <dbReference type="ARBA" id="ARBA00022741"/>
    </source>
</evidence>
<dbReference type="InterPro" id="IPR045055">
    <property type="entry name" value="DNA2/NAM7-like"/>
</dbReference>
<dbReference type="OrthoDB" id="6513042at2759"/>
<dbReference type="AlphaFoldDB" id="I0YUF1"/>
<evidence type="ECO:0000259" key="6">
    <source>
        <dbReference type="Pfam" id="PF13087"/>
    </source>
</evidence>
<keyword evidence="2" id="KW-0378">Hydrolase</keyword>
<keyword evidence="8" id="KW-1185">Reference proteome</keyword>
<dbReference type="KEGG" id="csl:COCSUDRAFT_17170"/>
<reference evidence="7 8" key="1">
    <citation type="journal article" date="2012" name="Genome Biol.">
        <title>The genome of the polar eukaryotic microalga coccomyxa subellipsoidea reveals traits of cold adaptation.</title>
        <authorList>
            <person name="Blanc G."/>
            <person name="Agarkova I."/>
            <person name="Grimwood J."/>
            <person name="Kuo A."/>
            <person name="Brueggeman A."/>
            <person name="Dunigan D."/>
            <person name="Gurnon J."/>
            <person name="Ladunga I."/>
            <person name="Lindquist E."/>
            <person name="Lucas S."/>
            <person name="Pangilinan J."/>
            <person name="Proschold T."/>
            <person name="Salamov A."/>
            <person name="Schmutz J."/>
            <person name="Weeks D."/>
            <person name="Yamada T."/>
            <person name="Claverie J.M."/>
            <person name="Grigoriev I."/>
            <person name="Van Etten J."/>
            <person name="Lomsadze A."/>
            <person name="Borodovsky M."/>
        </authorList>
    </citation>
    <scope>NUCLEOTIDE SEQUENCE [LARGE SCALE GENOMIC DNA]</scope>
    <source>
        <strain evidence="7 8">C-169</strain>
    </source>
</reference>